<reference evidence="11" key="1">
    <citation type="submission" date="2023-08" db="EMBL/GenBank/DDBJ databases">
        <authorList>
            <person name="Alioto T."/>
            <person name="Alioto T."/>
            <person name="Gomez Garrido J."/>
        </authorList>
    </citation>
    <scope>NUCLEOTIDE SEQUENCE</scope>
</reference>
<feature type="signal peptide" evidence="9">
    <location>
        <begin position="1"/>
        <end position="24"/>
    </location>
</feature>
<evidence type="ECO:0000259" key="10">
    <source>
        <dbReference type="SMART" id="SM01081"/>
    </source>
</evidence>
<dbReference type="Pfam" id="PF03174">
    <property type="entry name" value="CHB_HEX_C"/>
    <property type="match status" value="1"/>
</dbReference>
<dbReference type="CDD" id="cd06569">
    <property type="entry name" value="GH20_Sm-chitobiase-like"/>
    <property type="match status" value="1"/>
</dbReference>
<dbReference type="InterPro" id="IPR015883">
    <property type="entry name" value="Glyco_hydro_20_cat"/>
</dbReference>
<feature type="domain" description="Chitobiase/beta-hexosaminidases N-terminal" evidence="10">
    <location>
        <begin position="35"/>
        <end position="199"/>
    </location>
</feature>
<dbReference type="SUPFAM" id="SSF55545">
    <property type="entry name" value="beta-N-acetylhexosaminidase-like domain"/>
    <property type="match status" value="1"/>
</dbReference>
<protein>
    <recommendedName>
        <fullName evidence="3">beta-N-acetylhexosaminidase</fullName>
        <ecNumber evidence="3">3.2.1.52</ecNumber>
    </recommendedName>
    <alternativeName>
        <fullName evidence="6">Beta-N-acetylhexosaminidase</fullName>
    </alternativeName>
    <alternativeName>
        <fullName evidence="7">N-acetyl-beta-glucosaminidase</fullName>
    </alternativeName>
</protein>
<keyword evidence="12" id="KW-1185">Reference proteome</keyword>
<evidence type="ECO:0000256" key="5">
    <source>
        <dbReference type="ARBA" id="ARBA00023295"/>
    </source>
</evidence>
<dbReference type="PANTHER" id="PTHR22600">
    <property type="entry name" value="BETA-HEXOSAMINIDASE"/>
    <property type="match status" value="1"/>
</dbReference>
<keyword evidence="5" id="KW-0326">Glycosidase</keyword>
<dbReference type="GO" id="GO:0030203">
    <property type="term" value="P:glycosaminoglycan metabolic process"/>
    <property type="evidence" value="ECO:0007669"/>
    <property type="project" value="TreeGrafter"/>
</dbReference>
<evidence type="ECO:0000256" key="4">
    <source>
        <dbReference type="ARBA" id="ARBA00022801"/>
    </source>
</evidence>
<evidence type="ECO:0000256" key="7">
    <source>
        <dbReference type="ARBA" id="ARBA00033000"/>
    </source>
</evidence>
<dbReference type="SMART" id="SM01081">
    <property type="entry name" value="CHB_HEX"/>
    <property type="match status" value="1"/>
</dbReference>
<dbReference type="InterPro" id="IPR013783">
    <property type="entry name" value="Ig-like_fold"/>
</dbReference>
<keyword evidence="9" id="KW-0732">Signal</keyword>
<name>A0AA36F1M8_OCTVU</name>
<dbReference type="SUPFAM" id="SSF49384">
    <property type="entry name" value="Carbohydrate-binding domain"/>
    <property type="match status" value="1"/>
</dbReference>
<dbReference type="EMBL" id="OX597816">
    <property type="protein sequence ID" value="CAI9720365.1"/>
    <property type="molecule type" value="Genomic_DNA"/>
</dbReference>
<evidence type="ECO:0000256" key="8">
    <source>
        <dbReference type="PIRSR" id="PIRSR625705-1"/>
    </source>
</evidence>
<comment type="similarity">
    <text evidence="2">Belongs to the glycosyl hydrolase 20 family.</text>
</comment>
<dbReference type="Gene3D" id="2.60.40.290">
    <property type="match status" value="1"/>
</dbReference>
<evidence type="ECO:0000256" key="2">
    <source>
        <dbReference type="ARBA" id="ARBA00006285"/>
    </source>
</evidence>
<dbReference type="AlphaFoldDB" id="A0AA36F1M8"/>
<dbReference type="EC" id="3.2.1.52" evidence="3"/>
<sequence length="909" mass="103848">MNFNARILLLATCCANIFPALVAGITQETIDQIATNMDIKHDILSNLDDGLRTFQVQLTITNRGKTAIPKDGWVIYICYIRMIEPNYLPNPKGVVRDGIKITHLQGCTFALEPASTFEAIQPNGVKKIKFLGENWIVSKTDIMPNWYVTAPGLTPKTIVSTVGNSFVGDFDKVEKWKRYDFKENSSELHDKYDPYTTKFRYAINDIKDLGKSPSYVIPTPLEINVDESKTICLGTRDWVVIYPDVLLNEANYLTKKLPVTKTKQKPLNRYIELDIKPVKVTINGKLQKKAEAYTLEVVPGKEYIKITGQDAAGVFYGIQSLMSLTSDNYIIPKSNITDAPRFAYRGMEFDVARNFFGKETVFKLFDMMAIYKLNRFHFHLTDDEGWRLKFEGLEELTKVGGHRCHDLDETNCIMPQLGSGPTTIGSGSGFYTKEDYQEILQYAKERHIQVIPEIDMPGHSHALNKAMQSRYNKLVQNSQMNEAKRYVLVDPDDTSQYKSIQMYTDNAINPCLESTYNFIEKIVKTLIEYHETIMPLQVYHFGGDEVAKGTWQNSTACKQVVHNSSNPHGKELVKEYFVRRLSNITATYGINLAAWEDGVMKSGTEPYNISALKNDKIFAYAWDNVWEWGYSNRAYKLANDGFKIVMSQATHLYFDHPYEPDPEEPGYYWATRFTDTRKTFGFMPENIYGNAKVARSGEPITKEQLCGKEGKTCVKLKKFENLAGIQGHLWSETVRTPERFEFMVFPRLLALSERAWHRAPWELEEDKKKREEMRKQDWERFANIIGYREMKRLDQLGIRYRVPPPGAVYNDDQLTVNVAFPGLTVQYSENGGKTWCDVKSTSKSTTDGEFLLRTRSPIAGRYSRVVKFPVPDKSLGVSAVIVKHGSTQLFSLVSSILSLIICAVLLEQR</sequence>
<dbReference type="InterPro" id="IPR017853">
    <property type="entry name" value="GH"/>
</dbReference>
<evidence type="ECO:0000256" key="1">
    <source>
        <dbReference type="ARBA" id="ARBA00001231"/>
    </source>
</evidence>
<dbReference type="InterPro" id="IPR004866">
    <property type="entry name" value="CHB/HEX_N_dom"/>
</dbReference>
<evidence type="ECO:0000313" key="11">
    <source>
        <dbReference type="EMBL" id="CAI9720365.1"/>
    </source>
</evidence>
<dbReference type="InterPro" id="IPR025705">
    <property type="entry name" value="Beta_hexosaminidase_sua/sub"/>
</dbReference>
<proteinExistence type="inferred from homology"/>
<evidence type="ECO:0000256" key="9">
    <source>
        <dbReference type="SAM" id="SignalP"/>
    </source>
</evidence>
<accession>A0AA36F1M8</accession>
<comment type="catalytic activity">
    <reaction evidence="1">
        <text>Hydrolysis of terminal non-reducing N-acetyl-D-hexosamine residues in N-acetyl-beta-D-hexosaminides.</text>
        <dbReference type="EC" id="3.2.1.52"/>
    </reaction>
</comment>
<evidence type="ECO:0000256" key="6">
    <source>
        <dbReference type="ARBA" id="ARBA00030512"/>
    </source>
</evidence>
<dbReference type="InterPro" id="IPR012291">
    <property type="entry name" value="CBM2_carb-bd_dom_sf"/>
</dbReference>
<feature type="active site" description="Proton donor" evidence="8">
    <location>
        <position position="545"/>
    </location>
</feature>
<dbReference type="Pfam" id="PF00728">
    <property type="entry name" value="Glyco_hydro_20"/>
    <property type="match status" value="1"/>
</dbReference>
<dbReference type="SUPFAM" id="SSF81296">
    <property type="entry name" value="E set domains"/>
    <property type="match status" value="1"/>
</dbReference>
<dbReference type="InterPro" id="IPR029018">
    <property type="entry name" value="Hex-like_dom2"/>
</dbReference>
<evidence type="ECO:0000313" key="12">
    <source>
        <dbReference type="Proteomes" id="UP001162480"/>
    </source>
</evidence>
<dbReference type="PANTHER" id="PTHR22600:SF57">
    <property type="entry name" value="BETA-N-ACETYLHEXOSAMINIDASE"/>
    <property type="match status" value="1"/>
</dbReference>
<dbReference type="Pfam" id="PF02838">
    <property type="entry name" value="Glyco_hydro_20b"/>
    <property type="match status" value="1"/>
</dbReference>
<dbReference type="GO" id="GO:0005975">
    <property type="term" value="P:carbohydrate metabolic process"/>
    <property type="evidence" value="ECO:0007669"/>
    <property type="project" value="InterPro"/>
</dbReference>
<dbReference type="InterPro" id="IPR008965">
    <property type="entry name" value="CBM2/CBM3_carb-bd_dom_sf"/>
</dbReference>
<dbReference type="Pfam" id="PF03173">
    <property type="entry name" value="CHB_HEX"/>
    <property type="match status" value="1"/>
</dbReference>
<dbReference type="InterPro" id="IPR014756">
    <property type="entry name" value="Ig_E-set"/>
</dbReference>
<evidence type="ECO:0000256" key="3">
    <source>
        <dbReference type="ARBA" id="ARBA00012663"/>
    </source>
</evidence>
<gene>
    <name evidence="11" type="ORF">OCTVUL_1B002376</name>
</gene>
<dbReference type="PRINTS" id="PR00738">
    <property type="entry name" value="GLHYDRLASE20"/>
</dbReference>
<dbReference type="GO" id="GO:0004563">
    <property type="term" value="F:beta-N-acetylhexosaminidase activity"/>
    <property type="evidence" value="ECO:0007669"/>
    <property type="project" value="UniProtKB-EC"/>
</dbReference>
<keyword evidence="4" id="KW-0378">Hydrolase</keyword>
<dbReference type="SUPFAM" id="SSF51445">
    <property type="entry name" value="(Trans)glycosidases"/>
    <property type="match status" value="1"/>
</dbReference>
<dbReference type="Gene3D" id="2.60.40.10">
    <property type="entry name" value="Immunoglobulins"/>
    <property type="match status" value="1"/>
</dbReference>
<dbReference type="GO" id="GO:0016020">
    <property type="term" value="C:membrane"/>
    <property type="evidence" value="ECO:0007669"/>
    <property type="project" value="TreeGrafter"/>
</dbReference>
<dbReference type="GO" id="GO:0030247">
    <property type="term" value="F:polysaccharide binding"/>
    <property type="evidence" value="ECO:0007669"/>
    <property type="project" value="InterPro"/>
</dbReference>
<dbReference type="InterPro" id="IPR015882">
    <property type="entry name" value="HEX_bac_N"/>
</dbReference>
<dbReference type="InterPro" id="IPR004867">
    <property type="entry name" value="CHB_C_dom"/>
</dbReference>
<dbReference type="Gene3D" id="3.30.379.10">
    <property type="entry name" value="Chitobiase/beta-hexosaminidase domain 2-like"/>
    <property type="match status" value="1"/>
</dbReference>
<feature type="chain" id="PRO_5041451189" description="beta-N-acetylhexosaminidase" evidence="9">
    <location>
        <begin position="25"/>
        <end position="909"/>
    </location>
</feature>
<organism evidence="11 12">
    <name type="scientific">Octopus vulgaris</name>
    <name type="common">Common octopus</name>
    <dbReference type="NCBI Taxonomy" id="6645"/>
    <lineage>
        <taxon>Eukaryota</taxon>
        <taxon>Metazoa</taxon>
        <taxon>Spiralia</taxon>
        <taxon>Lophotrochozoa</taxon>
        <taxon>Mollusca</taxon>
        <taxon>Cephalopoda</taxon>
        <taxon>Coleoidea</taxon>
        <taxon>Octopodiformes</taxon>
        <taxon>Octopoda</taxon>
        <taxon>Incirrata</taxon>
        <taxon>Octopodidae</taxon>
        <taxon>Octopus</taxon>
    </lineage>
</organism>
<dbReference type="CDD" id="cd02847">
    <property type="entry name" value="E_set_Chitobiase_C"/>
    <property type="match status" value="1"/>
</dbReference>
<dbReference type="Gene3D" id="3.20.20.80">
    <property type="entry name" value="Glycosidases"/>
    <property type="match status" value="1"/>
</dbReference>
<dbReference type="Proteomes" id="UP001162480">
    <property type="component" value="Chromosome 3"/>
</dbReference>